<dbReference type="Gene3D" id="3.10.580.10">
    <property type="entry name" value="CBS-domain"/>
    <property type="match status" value="1"/>
</dbReference>
<dbReference type="EMBL" id="QNBE01000091">
    <property type="protein sequence ID" value="RKX69334.1"/>
    <property type="molecule type" value="Genomic_DNA"/>
</dbReference>
<sequence length="147" mass="16733">MKNVKVKEVRGLINEHPSLIGANAPAVQAAEAILKNPRTRTVYIVDREKHLLGSINVRSLIRFFLPEMFEIDITGGEILKRIHVRTVRELISGEPAYVTEDDDLHTTLKVMIKNEMDELPVVDEEKRVIGEVNILEILSIWLIRTQG</sequence>
<evidence type="ECO:0000313" key="4">
    <source>
        <dbReference type="EMBL" id="RKX69334.1"/>
    </source>
</evidence>
<proteinExistence type="predicted"/>
<evidence type="ECO:0000256" key="2">
    <source>
        <dbReference type="PROSITE-ProRule" id="PRU00703"/>
    </source>
</evidence>
<protein>
    <recommendedName>
        <fullName evidence="3">CBS domain-containing protein</fullName>
    </recommendedName>
</protein>
<organism evidence="4 5">
    <name type="scientific">candidate division WOR-3 bacterium</name>
    <dbReference type="NCBI Taxonomy" id="2052148"/>
    <lineage>
        <taxon>Bacteria</taxon>
        <taxon>Bacteria division WOR-3</taxon>
    </lineage>
</organism>
<feature type="domain" description="CBS" evidence="3">
    <location>
        <begin position="90"/>
        <end position="147"/>
    </location>
</feature>
<dbReference type="PANTHER" id="PTHR43080:SF2">
    <property type="entry name" value="CBS DOMAIN-CONTAINING PROTEIN"/>
    <property type="match status" value="1"/>
</dbReference>
<comment type="caution">
    <text evidence="4">The sequence shown here is derived from an EMBL/GenBank/DDBJ whole genome shotgun (WGS) entry which is preliminary data.</text>
</comment>
<name>A0A660SEW6_UNCW3</name>
<dbReference type="PROSITE" id="PS51371">
    <property type="entry name" value="CBS"/>
    <property type="match status" value="1"/>
</dbReference>
<dbReference type="SUPFAM" id="SSF54631">
    <property type="entry name" value="CBS-domain pair"/>
    <property type="match status" value="1"/>
</dbReference>
<gene>
    <name evidence="4" type="ORF">DRP53_08510</name>
</gene>
<dbReference type="InterPro" id="IPR046342">
    <property type="entry name" value="CBS_dom_sf"/>
</dbReference>
<reference evidence="4 5" key="1">
    <citation type="submission" date="2018-06" db="EMBL/GenBank/DDBJ databases">
        <title>Extensive metabolic versatility and redundancy in microbially diverse, dynamic hydrothermal sediments.</title>
        <authorList>
            <person name="Dombrowski N."/>
            <person name="Teske A."/>
            <person name="Baker B.J."/>
        </authorList>
    </citation>
    <scope>NUCLEOTIDE SEQUENCE [LARGE SCALE GENOMIC DNA]</scope>
    <source>
        <strain evidence="4">B36_G15</strain>
    </source>
</reference>
<dbReference type="AlphaFoldDB" id="A0A660SEW6"/>
<dbReference type="Proteomes" id="UP000268469">
    <property type="component" value="Unassembled WGS sequence"/>
</dbReference>
<accession>A0A660SEW6</accession>
<dbReference type="PANTHER" id="PTHR43080">
    <property type="entry name" value="CBS DOMAIN-CONTAINING PROTEIN CBSX3, MITOCHONDRIAL"/>
    <property type="match status" value="1"/>
</dbReference>
<evidence type="ECO:0000256" key="1">
    <source>
        <dbReference type="ARBA" id="ARBA00023122"/>
    </source>
</evidence>
<evidence type="ECO:0000259" key="3">
    <source>
        <dbReference type="PROSITE" id="PS51371"/>
    </source>
</evidence>
<evidence type="ECO:0000313" key="5">
    <source>
        <dbReference type="Proteomes" id="UP000268469"/>
    </source>
</evidence>
<dbReference type="InterPro" id="IPR051257">
    <property type="entry name" value="Diverse_CBS-Domain"/>
</dbReference>
<keyword evidence="1 2" id="KW-0129">CBS domain</keyword>
<dbReference type="Pfam" id="PF00571">
    <property type="entry name" value="CBS"/>
    <property type="match status" value="2"/>
</dbReference>
<dbReference type="InterPro" id="IPR000644">
    <property type="entry name" value="CBS_dom"/>
</dbReference>